<proteinExistence type="predicted"/>
<evidence type="ECO:0000313" key="2">
    <source>
        <dbReference type="Proteomes" id="UP000294848"/>
    </source>
</evidence>
<accession>A0A4R6GY78</accession>
<dbReference type="EMBL" id="SNWI01000006">
    <property type="protein sequence ID" value="TDN99960.1"/>
    <property type="molecule type" value="Genomic_DNA"/>
</dbReference>
<protein>
    <submittedName>
        <fullName evidence="1">Uncharacterized protein</fullName>
    </submittedName>
</protein>
<comment type="caution">
    <text evidence="1">The sequence shown here is derived from an EMBL/GenBank/DDBJ whole genome shotgun (WGS) entry which is preliminary data.</text>
</comment>
<dbReference type="Proteomes" id="UP000294848">
    <property type="component" value="Unassembled WGS sequence"/>
</dbReference>
<organism evidence="1 2">
    <name type="scientific">Sunxiuqinia elliptica</name>
    <dbReference type="NCBI Taxonomy" id="655355"/>
    <lineage>
        <taxon>Bacteria</taxon>
        <taxon>Pseudomonadati</taxon>
        <taxon>Bacteroidota</taxon>
        <taxon>Bacteroidia</taxon>
        <taxon>Marinilabiliales</taxon>
        <taxon>Prolixibacteraceae</taxon>
        <taxon>Sunxiuqinia</taxon>
    </lineage>
</organism>
<dbReference type="RefSeq" id="WP_133465502.1">
    <property type="nucleotide sequence ID" value="NZ_SNWI01000006.1"/>
</dbReference>
<reference evidence="1 2" key="1">
    <citation type="submission" date="2019-03" db="EMBL/GenBank/DDBJ databases">
        <title>Freshwater and sediment microbial communities from various areas in North America, analyzing microbe dynamics in response to fracking.</title>
        <authorList>
            <person name="Lamendella R."/>
        </authorList>
    </citation>
    <scope>NUCLEOTIDE SEQUENCE [LARGE SCALE GENOMIC DNA]</scope>
    <source>
        <strain evidence="1 2">114D</strain>
    </source>
</reference>
<sequence length="471" mass="55602">MIKYTLDSTLTLRAANYFKNQGLRENESFDRKNSSENGFSLTPRSKRKIKQMISGYFLERELKDSNLLWITLTVPPHLWGYDYKPEIDDKRIIKQFSKFLENLRRRHGLRDYIWVAERQDGKRNDYQHSTNAIHFHCIFDFEGFKPVQNLNLYWVSLLNEIGYKAFSQSVFEEKYDKLFDNEAVYKRNKVLFGHSTFLAVSKNAQLSEKLEQVSRAEKEQCFKAIGEQKFREALCGIAPMSLDKDHPLCKICYNPLDLDKVSIKPFTAKNGRKYTAFERLSMYLTKYVTKNKSVIYARPWGASRGFSTVNYEIQLTEKEADQIIESKDVIFKSESKFEIGTNEYTTQFFQLDYERFKNSPIYSKLIDTIMIQRMNCMSDGYEYIREKPLDQQFRIIEKLKDFKEKSPRTNQKKLEHINPTVAIEANEDFLNEKEQSVRNESAVQMAFFDIPKKFKKGRKSKPLHGSKLKIQ</sequence>
<evidence type="ECO:0000313" key="1">
    <source>
        <dbReference type="EMBL" id="TDN99960.1"/>
    </source>
</evidence>
<name>A0A4R6GY78_9BACT</name>
<gene>
    <name evidence="1" type="ORF">DET52_106173</name>
</gene>
<dbReference type="AlphaFoldDB" id="A0A4R6GY78"/>